<name>A0A8K0JUQ2_LADFU</name>
<evidence type="ECO:0000313" key="1">
    <source>
        <dbReference type="EMBL" id="KAG8222684.1"/>
    </source>
</evidence>
<gene>
    <name evidence="1" type="ORF">J437_LFUL015881</name>
</gene>
<sequence>MFSVKRRHSSSVIDVRAYRGPNCDINHYLVRAVIVQRLSKTKEISKSTRKNWNIKKLNLKDRSDEYQMSIDRKLFGYLENKNRNIYDKWNELETIIKEAAEEEIDEQRRERNSDWFDEECNDAIRNKN</sequence>
<proteinExistence type="predicted"/>
<evidence type="ECO:0000313" key="2">
    <source>
        <dbReference type="Proteomes" id="UP000792457"/>
    </source>
</evidence>
<protein>
    <submittedName>
        <fullName evidence="1">Uncharacterized protein</fullName>
    </submittedName>
</protein>
<accession>A0A8K0JUQ2</accession>
<reference evidence="1" key="2">
    <citation type="submission" date="2017-10" db="EMBL/GenBank/DDBJ databases">
        <title>Ladona fulva Genome sequencing and assembly.</title>
        <authorList>
            <person name="Murali S."/>
            <person name="Richards S."/>
            <person name="Bandaranaike D."/>
            <person name="Bellair M."/>
            <person name="Blankenburg K."/>
            <person name="Chao H."/>
            <person name="Dinh H."/>
            <person name="Doddapaneni H."/>
            <person name="Dugan-Rocha S."/>
            <person name="Elkadiri S."/>
            <person name="Gnanaolivu R."/>
            <person name="Hernandez B."/>
            <person name="Skinner E."/>
            <person name="Javaid M."/>
            <person name="Lee S."/>
            <person name="Li M."/>
            <person name="Ming W."/>
            <person name="Munidasa M."/>
            <person name="Muniz J."/>
            <person name="Nguyen L."/>
            <person name="Hughes D."/>
            <person name="Osuji N."/>
            <person name="Pu L.-L."/>
            <person name="Puazo M."/>
            <person name="Qu C."/>
            <person name="Quiroz J."/>
            <person name="Raj R."/>
            <person name="Weissenberger G."/>
            <person name="Xin Y."/>
            <person name="Zou X."/>
            <person name="Han Y."/>
            <person name="Worley K."/>
            <person name="Muzny D."/>
            <person name="Gibbs R."/>
        </authorList>
    </citation>
    <scope>NUCLEOTIDE SEQUENCE</scope>
    <source>
        <strain evidence="1">Sampled in the wild</strain>
    </source>
</reference>
<dbReference type="Proteomes" id="UP000792457">
    <property type="component" value="Unassembled WGS sequence"/>
</dbReference>
<keyword evidence="2" id="KW-1185">Reference proteome</keyword>
<dbReference type="AlphaFoldDB" id="A0A8K0JUQ2"/>
<reference evidence="1" key="1">
    <citation type="submission" date="2013-04" db="EMBL/GenBank/DDBJ databases">
        <authorList>
            <person name="Qu J."/>
            <person name="Murali S.C."/>
            <person name="Bandaranaike D."/>
            <person name="Bellair M."/>
            <person name="Blankenburg K."/>
            <person name="Chao H."/>
            <person name="Dinh H."/>
            <person name="Doddapaneni H."/>
            <person name="Downs B."/>
            <person name="Dugan-Rocha S."/>
            <person name="Elkadiri S."/>
            <person name="Gnanaolivu R.D."/>
            <person name="Hernandez B."/>
            <person name="Javaid M."/>
            <person name="Jayaseelan J.C."/>
            <person name="Lee S."/>
            <person name="Li M."/>
            <person name="Ming W."/>
            <person name="Munidasa M."/>
            <person name="Muniz J."/>
            <person name="Nguyen L."/>
            <person name="Ongeri F."/>
            <person name="Osuji N."/>
            <person name="Pu L.-L."/>
            <person name="Puazo M."/>
            <person name="Qu C."/>
            <person name="Quiroz J."/>
            <person name="Raj R."/>
            <person name="Weissenberger G."/>
            <person name="Xin Y."/>
            <person name="Zou X."/>
            <person name="Han Y."/>
            <person name="Richards S."/>
            <person name="Worley K."/>
            <person name="Muzny D."/>
            <person name="Gibbs R."/>
        </authorList>
    </citation>
    <scope>NUCLEOTIDE SEQUENCE</scope>
    <source>
        <strain evidence="1">Sampled in the wild</strain>
    </source>
</reference>
<comment type="caution">
    <text evidence="1">The sequence shown here is derived from an EMBL/GenBank/DDBJ whole genome shotgun (WGS) entry which is preliminary data.</text>
</comment>
<dbReference type="OrthoDB" id="8195170at2759"/>
<dbReference type="EMBL" id="KZ308141">
    <property type="protein sequence ID" value="KAG8222684.1"/>
    <property type="molecule type" value="Genomic_DNA"/>
</dbReference>
<organism evidence="1 2">
    <name type="scientific">Ladona fulva</name>
    <name type="common">Scarce chaser dragonfly</name>
    <name type="synonym">Libellula fulva</name>
    <dbReference type="NCBI Taxonomy" id="123851"/>
    <lineage>
        <taxon>Eukaryota</taxon>
        <taxon>Metazoa</taxon>
        <taxon>Ecdysozoa</taxon>
        <taxon>Arthropoda</taxon>
        <taxon>Hexapoda</taxon>
        <taxon>Insecta</taxon>
        <taxon>Pterygota</taxon>
        <taxon>Palaeoptera</taxon>
        <taxon>Odonata</taxon>
        <taxon>Epiprocta</taxon>
        <taxon>Anisoptera</taxon>
        <taxon>Libelluloidea</taxon>
        <taxon>Libellulidae</taxon>
        <taxon>Ladona</taxon>
    </lineage>
</organism>